<dbReference type="AlphaFoldDB" id="A0ABD2NI52"/>
<evidence type="ECO:0000313" key="2">
    <source>
        <dbReference type="Proteomes" id="UP001516400"/>
    </source>
</evidence>
<organism evidence="1 2">
    <name type="scientific">Cryptolaemus montrouzieri</name>
    <dbReference type="NCBI Taxonomy" id="559131"/>
    <lineage>
        <taxon>Eukaryota</taxon>
        <taxon>Metazoa</taxon>
        <taxon>Ecdysozoa</taxon>
        <taxon>Arthropoda</taxon>
        <taxon>Hexapoda</taxon>
        <taxon>Insecta</taxon>
        <taxon>Pterygota</taxon>
        <taxon>Neoptera</taxon>
        <taxon>Endopterygota</taxon>
        <taxon>Coleoptera</taxon>
        <taxon>Polyphaga</taxon>
        <taxon>Cucujiformia</taxon>
        <taxon>Coccinelloidea</taxon>
        <taxon>Coccinellidae</taxon>
        <taxon>Scymninae</taxon>
        <taxon>Scymnini</taxon>
        <taxon>Cryptolaemus</taxon>
    </lineage>
</organism>
<protein>
    <submittedName>
        <fullName evidence="1">Uncharacterized protein</fullName>
    </submittedName>
</protein>
<keyword evidence="2" id="KW-1185">Reference proteome</keyword>
<dbReference type="Proteomes" id="UP001516400">
    <property type="component" value="Unassembled WGS sequence"/>
</dbReference>
<comment type="caution">
    <text evidence="1">The sequence shown here is derived from an EMBL/GenBank/DDBJ whole genome shotgun (WGS) entry which is preliminary data.</text>
</comment>
<evidence type="ECO:0000313" key="1">
    <source>
        <dbReference type="EMBL" id="KAL3278045.1"/>
    </source>
</evidence>
<accession>A0ABD2NI52</accession>
<reference evidence="1 2" key="1">
    <citation type="journal article" date="2021" name="BMC Biol.">
        <title>Horizontally acquired antibacterial genes associated with adaptive radiation of ladybird beetles.</title>
        <authorList>
            <person name="Li H.S."/>
            <person name="Tang X.F."/>
            <person name="Huang Y.H."/>
            <person name="Xu Z.Y."/>
            <person name="Chen M.L."/>
            <person name="Du X.Y."/>
            <person name="Qiu B.Y."/>
            <person name="Chen P.T."/>
            <person name="Zhang W."/>
            <person name="Slipinski A."/>
            <person name="Escalona H.E."/>
            <person name="Waterhouse R.M."/>
            <person name="Zwick A."/>
            <person name="Pang H."/>
        </authorList>
    </citation>
    <scope>NUCLEOTIDE SEQUENCE [LARGE SCALE GENOMIC DNA]</scope>
    <source>
        <strain evidence="1">SYSU2018</strain>
    </source>
</reference>
<name>A0ABD2NI52_9CUCU</name>
<dbReference type="EMBL" id="JABFTP020000103">
    <property type="protein sequence ID" value="KAL3278045.1"/>
    <property type="molecule type" value="Genomic_DNA"/>
</dbReference>
<gene>
    <name evidence="1" type="ORF">HHI36_013390</name>
</gene>
<proteinExistence type="predicted"/>
<sequence>MESNNKTENRSYSDIIYVNCDFCEYRNTENELLRKINHELDDKITMLKDMLCTEKKLRTTGASYAEITKCENSNDEKFRMPTIKIKSNTEAKRIYEMSVIYFLGCSIQEKEYFLVVFYILLTKELQEILATGLTTVSYANE</sequence>